<gene>
    <name evidence="2" type="ORF">ALC60_00941</name>
</gene>
<organism evidence="2 3">
    <name type="scientific">Mycetomoellerius zeteki</name>
    <dbReference type="NCBI Taxonomy" id="64791"/>
    <lineage>
        <taxon>Eukaryota</taxon>
        <taxon>Metazoa</taxon>
        <taxon>Ecdysozoa</taxon>
        <taxon>Arthropoda</taxon>
        <taxon>Hexapoda</taxon>
        <taxon>Insecta</taxon>
        <taxon>Pterygota</taxon>
        <taxon>Neoptera</taxon>
        <taxon>Endopterygota</taxon>
        <taxon>Hymenoptera</taxon>
        <taxon>Apocrita</taxon>
        <taxon>Aculeata</taxon>
        <taxon>Formicoidea</taxon>
        <taxon>Formicidae</taxon>
        <taxon>Myrmicinae</taxon>
        <taxon>Mycetomoellerius</taxon>
    </lineage>
</organism>
<keyword evidence="1" id="KW-0472">Membrane</keyword>
<reference evidence="2 3" key="1">
    <citation type="submission" date="2015-09" db="EMBL/GenBank/DDBJ databases">
        <title>Trachymyrmex zeteki WGS genome.</title>
        <authorList>
            <person name="Nygaard S."/>
            <person name="Hu H."/>
            <person name="Boomsma J."/>
            <person name="Zhang G."/>
        </authorList>
    </citation>
    <scope>NUCLEOTIDE SEQUENCE [LARGE SCALE GENOMIC DNA]</scope>
    <source>
        <strain evidence="2">Tzet28-1</strain>
        <tissue evidence="2">Whole body</tissue>
    </source>
</reference>
<evidence type="ECO:0000256" key="1">
    <source>
        <dbReference type="SAM" id="Phobius"/>
    </source>
</evidence>
<dbReference type="AlphaFoldDB" id="A0A151XHY4"/>
<evidence type="ECO:0000313" key="2">
    <source>
        <dbReference type="EMBL" id="KYQ60016.1"/>
    </source>
</evidence>
<accession>A0A151XHY4</accession>
<keyword evidence="1" id="KW-0812">Transmembrane</keyword>
<sequence>MAFIGVEFVSDEKLDSGAIALVHLTWLTPRKKEVWWPPYKTSSRFKKALSVGEEPREDTWTLCQVDRILFSCSMLYIYIYTHILYILYTCLL</sequence>
<dbReference type="Proteomes" id="UP000075809">
    <property type="component" value="Unassembled WGS sequence"/>
</dbReference>
<proteinExistence type="predicted"/>
<keyword evidence="3" id="KW-1185">Reference proteome</keyword>
<name>A0A151XHY4_9HYME</name>
<dbReference type="EMBL" id="KQ982102">
    <property type="protein sequence ID" value="KYQ60016.1"/>
    <property type="molecule type" value="Genomic_DNA"/>
</dbReference>
<feature type="transmembrane region" description="Helical" evidence="1">
    <location>
        <begin position="68"/>
        <end position="88"/>
    </location>
</feature>
<evidence type="ECO:0000313" key="3">
    <source>
        <dbReference type="Proteomes" id="UP000075809"/>
    </source>
</evidence>
<keyword evidence="1" id="KW-1133">Transmembrane helix</keyword>
<protein>
    <submittedName>
        <fullName evidence="2">Uncharacterized protein</fullName>
    </submittedName>
</protein>
<dbReference type="STRING" id="64791.A0A151XHY4"/>